<dbReference type="SUPFAM" id="SSF52540">
    <property type="entry name" value="P-loop containing nucleoside triphosphate hydrolases"/>
    <property type="match status" value="1"/>
</dbReference>
<dbReference type="Pfam" id="PF00270">
    <property type="entry name" value="DEAD"/>
    <property type="match status" value="1"/>
</dbReference>
<dbReference type="Pfam" id="PF21010">
    <property type="entry name" value="HA2_C"/>
    <property type="match status" value="1"/>
</dbReference>
<dbReference type="EC" id="3.6.4.13" evidence="2"/>
<dbReference type="SUPFAM" id="SSF54768">
    <property type="entry name" value="dsRNA-binding domain-like"/>
    <property type="match status" value="2"/>
</dbReference>
<dbReference type="PROSITE" id="PS50137">
    <property type="entry name" value="DS_RBD"/>
    <property type="match status" value="2"/>
</dbReference>
<reference evidence="12" key="1">
    <citation type="journal article" date="2011" name="Genome Res.">
        <title>Deep small RNA sequencing from the nematode Ascaris reveals conservation, functional diversification, and novel developmental profiles.</title>
        <authorList>
            <person name="Wang J."/>
            <person name="Czech B."/>
            <person name="Crunk A."/>
            <person name="Wallace A."/>
            <person name="Mitreva M."/>
            <person name="Hannon G.J."/>
            <person name="Davis R.E."/>
        </authorList>
    </citation>
    <scope>NUCLEOTIDE SEQUENCE</scope>
</reference>
<accession>F1KRY4</accession>
<feature type="domain" description="DRBM" evidence="9">
    <location>
        <begin position="34"/>
        <end position="72"/>
    </location>
</feature>
<dbReference type="GO" id="GO:0050684">
    <property type="term" value="P:regulation of mRNA processing"/>
    <property type="evidence" value="ECO:0007669"/>
    <property type="project" value="TreeGrafter"/>
</dbReference>
<dbReference type="PROSITE" id="PS51192">
    <property type="entry name" value="HELICASE_ATP_BIND_1"/>
    <property type="match status" value="1"/>
</dbReference>
<dbReference type="PROSITE" id="PS51194">
    <property type="entry name" value="HELICASE_CTER"/>
    <property type="match status" value="1"/>
</dbReference>
<dbReference type="FunFam" id="3.30.160.20:FF:000028">
    <property type="entry name" value="ATP-dependent RNA helicase A"/>
    <property type="match status" value="1"/>
</dbReference>
<dbReference type="GO" id="GO:0043138">
    <property type="term" value="F:3'-5' DNA helicase activity"/>
    <property type="evidence" value="ECO:0007669"/>
    <property type="project" value="TreeGrafter"/>
</dbReference>
<keyword evidence="7" id="KW-0694">RNA-binding</keyword>
<dbReference type="Gene3D" id="3.30.160.20">
    <property type="match status" value="2"/>
</dbReference>
<dbReference type="PANTHER" id="PTHR18934:SF119">
    <property type="entry name" value="ATP-DEPENDENT RNA HELICASE A"/>
    <property type="match status" value="1"/>
</dbReference>
<dbReference type="CDD" id="cd18791">
    <property type="entry name" value="SF2_C_RHA"/>
    <property type="match status" value="1"/>
</dbReference>
<dbReference type="InterPro" id="IPR014001">
    <property type="entry name" value="Helicase_ATP-bd"/>
</dbReference>
<protein>
    <recommendedName>
        <fullName evidence="2">RNA helicase</fullName>
        <ecNumber evidence="2">3.6.4.13</ecNumber>
    </recommendedName>
</protein>
<feature type="domain" description="DRBM" evidence="9">
    <location>
        <begin position="159"/>
        <end position="232"/>
    </location>
</feature>
<keyword evidence="3" id="KW-0547">Nucleotide-binding</keyword>
<feature type="domain" description="Helicase ATP-binding" evidence="10">
    <location>
        <begin position="375"/>
        <end position="541"/>
    </location>
</feature>
<evidence type="ECO:0000256" key="3">
    <source>
        <dbReference type="ARBA" id="ARBA00022741"/>
    </source>
</evidence>
<dbReference type="Gene3D" id="3.40.50.300">
    <property type="entry name" value="P-loop containing nucleotide triphosphate hydrolases"/>
    <property type="match status" value="2"/>
</dbReference>
<dbReference type="GO" id="GO:0003724">
    <property type="term" value="F:RNA helicase activity"/>
    <property type="evidence" value="ECO:0007669"/>
    <property type="project" value="UniProtKB-EC"/>
</dbReference>
<evidence type="ECO:0000256" key="6">
    <source>
        <dbReference type="ARBA" id="ARBA00022840"/>
    </source>
</evidence>
<dbReference type="SMART" id="SM00487">
    <property type="entry name" value="DEXDc"/>
    <property type="match status" value="1"/>
</dbReference>
<evidence type="ECO:0000259" key="11">
    <source>
        <dbReference type="PROSITE" id="PS51194"/>
    </source>
</evidence>
<dbReference type="Gene3D" id="1.20.120.1080">
    <property type="match status" value="1"/>
</dbReference>
<evidence type="ECO:0000256" key="5">
    <source>
        <dbReference type="ARBA" id="ARBA00022806"/>
    </source>
</evidence>
<evidence type="ECO:0000256" key="8">
    <source>
        <dbReference type="SAM" id="MobiDB-lite"/>
    </source>
</evidence>
<dbReference type="InterPro" id="IPR007502">
    <property type="entry name" value="Helicase-assoc_dom"/>
</dbReference>
<organism evidence="12">
    <name type="scientific">Ascaris suum</name>
    <name type="common">Pig roundworm</name>
    <name type="synonym">Ascaris lumbricoides</name>
    <dbReference type="NCBI Taxonomy" id="6253"/>
    <lineage>
        <taxon>Eukaryota</taxon>
        <taxon>Metazoa</taxon>
        <taxon>Ecdysozoa</taxon>
        <taxon>Nematoda</taxon>
        <taxon>Chromadorea</taxon>
        <taxon>Rhabditida</taxon>
        <taxon>Spirurina</taxon>
        <taxon>Ascaridomorpha</taxon>
        <taxon>Ascaridoidea</taxon>
        <taxon>Ascarididae</taxon>
        <taxon>Ascaris</taxon>
    </lineage>
</organism>
<proteinExistence type="evidence at transcript level"/>
<dbReference type="SMART" id="SM00490">
    <property type="entry name" value="HELICc"/>
    <property type="match status" value="1"/>
</dbReference>
<dbReference type="Pfam" id="PF07717">
    <property type="entry name" value="OB_NTP_bind"/>
    <property type="match status" value="1"/>
</dbReference>
<dbReference type="InterPro" id="IPR048333">
    <property type="entry name" value="HA2_WH"/>
</dbReference>
<dbReference type="EMBL" id="JI164887">
    <property type="protein sequence ID" value="ADY40638.1"/>
    <property type="molecule type" value="mRNA"/>
</dbReference>
<dbReference type="InterPro" id="IPR011545">
    <property type="entry name" value="DEAD/DEAH_box_helicase_dom"/>
</dbReference>
<dbReference type="GO" id="GO:0005524">
    <property type="term" value="F:ATP binding"/>
    <property type="evidence" value="ECO:0007669"/>
    <property type="project" value="UniProtKB-KW"/>
</dbReference>
<feature type="compositionally biased region" description="Polar residues" evidence="8">
    <location>
        <begin position="1143"/>
        <end position="1154"/>
    </location>
</feature>
<name>F1KRY4_ASCSU</name>
<dbReference type="AlphaFoldDB" id="F1KRY4"/>
<dbReference type="SMART" id="SM00358">
    <property type="entry name" value="DSRM"/>
    <property type="match status" value="2"/>
</dbReference>
<evidence type="ECO:0000256" key="7">
    <source>
        <dbReference type="PROSITE-ProRule" id="PRU00266"/>
    </source>
</evidence>
<evidence type="ECO:0000256" key="2">
    <source>
        <dbReference type="ARBA" id="ARBA00012552"/>
    </source>
</evidence>
<dbReference type="InterPro" id="IPR014720">
    <property type="entry name" value="dsRBD_dom"/>
</dbReference>
<sequence>MADHIKNWLYGWLGKNRLGAPVYNITQTNCDGARFVCELIVAGHCHRSIGRAMSKKDATAKAANDFVNFLIAEKLIDASDLPAAITPPPQASTSEVVLEDSSREDNECVEVNAIAGQQNERTASVRDMEPDVENCKKELMQSANIDASDGADGGWTIGNSKQSLNVFLQKIKKPPFDYIVHEVYTQKSRMFVAEGTLFLPELQCKLTAHGEGCTKKLAESYCALSMLNQLFSNNVIGAYERPKRTTANKLEEIAVTISDNLSARIEEYLTDSGLSEVPDLSSASPMDPVSLLVYQQLDQFSEAVPGVKKMISWSPPQQNWNPWMATHINKVPLSYMTLKEISAKLLEEEMQHYLPENIRVQREALPVFRYRDTILDMSAKNAVMLIKGETGCGKSTQVCQYLLEDFLLRGEGAQFAAIVTQPRRISAITLAERVAEERGEILGNSIGYNVRFDAVYPRPYGSVMFMTVGVLLRKLESGLRGITHIIIDEIHERDINTDFVLVVLREMVRQYRDIRVILMSASIDTALFTNYFGDCPTLQLQGRTFSVQYFFLEDIMQQMGLMPAGMEEEAETNEVMDAGDELIEQMENANLKDSEEHDVETKLASTHTLEDDIPLDVIEAILKEIDERGEDGAVLIFLPGWSDIIQAISFFSNHPIFGNKDCFVILPLHSHLSSKEQHLVFESVSPNQRKIILSTNIAETSVTINDVVYVIDSCRAKEKTYTSRNNMVHYATVWASKTNLQQRRGRAGRVRNGFCYHLCSKLKYETLEECRQAEMLRTPLHTIALAVKLLHLGDVGEFLAKAIEPPPKEAVIEADLLLRELSALDSNGELTELGEILARLPVDPILGKMLVVATVLGVGDLMSTLIAALSSNPPFIPHDRTDSKLTMEQRSFSGKRFSDHIALICVFNQWRDACADGVRYERDFCEHYSLNRMVLLSIRNVKQQLIHVLVNECRFPESLFAEIRISNTQPDANVDLIISLLVYGLYPNVCYFRNGRRVFTLELATALINKQSVNVPIDGSEVFTFPSRLFVFSEKLQSKVISCKQLSNITPLQLLLFGSRRVECHGMDCIRLDDVIPMKMDAQIAARIVALRPCIEAFIVRSCLHPERAGSVSDQDKKLIGILQEISSPTGWSTESFRERSSAETNSASTGQQMEPQMCEWEALDDKGSASLMAEQCREWAMVDTNVNNTMPTHSVNNITRSDVYAEQLCDAHEGMRSTKLMNNTAGIRPSSSRTTSMIPHAIEDVRRCSGFGRGHIPATAL</sequence>
<feature type="region of interest" description="Disordered" evidence="8">
    <location>
        <begin position="1131"/>
        <end position="1154"/>
    </location>
</feature>
<feature type="domain" description="Helicase C-terminal" evidence="11">
    <location>
        <begin position="617"/>
        <end position="791"/>
    </location>
</feature>
<evidence type="ECO:0000256" key="1">
    <source>
        <dbReference type="ARBA" id="ARBA00008792"/>
    </source>
</evidence>
<dbReference type="GO" id="GO:0016887">
    <property type="term" value="F:ATP hydrolysis activity"/>
    <property type="evidence" value="ECO:0007669"/>
    <property type="project" value="TreeGrafter"/>
</dbReference>
<dbReference type="GO" id="GO:0045944">
    <property type="term" value="P:positive regulation of transcription by RNA polymerase II"/>
    <property type="evidence" value="ECO:0007669"/>
    <property type="project" value="TreeGrafter"/>
</dbReference>
<keyword evidence="6" id="KW-0067">ATP-binding</keyword>
<evidence type="ECO:0000313" key="12">
    <source>
        <dbReference type="EMBL" id="ADY40638.1"/>
    </source>
</evidence>
<dbReference type="Pfam" id="PF00035">
    <property type="entry name" value="dsrm"/>
    <property type="match status" value="1"/>
</dbReference>
<dbReference type="SMART" id="SM00847">
    <property type="entry name" value="HA2"/>
    <property type="match status" value="1"/>
</dbReference>
<dbReference type="GO" id="GO:1990904">
    <property type="term" value="C:ribonucleoprotein complex"/>
    <property type="evidence" value="ECO:0007669"/>
    <property type="project" value="TreeGrafter"/>
</dbReference>
<dbReference type="GO" id="GO:0005730">
    <property type="term" value="C:nucleolus"/>
    <property type="evidence" value="ECO:0007669"/>
    <property type="project" value="TreeGrafter"/>
</dbReference>
<dbReference type="GO" id="GO:0003723">
    <property type="term" value="F:RNA binding"/>
    <property type="evidence" value="ECO:0007669"/>
    <property type="project" value="UniProtKB-UniRule"/>
</dbReference>
<dbReference type="PANTHER" id="PTHR18934">
    <property type="entry name" value="ATP-DEPENDENT RNA HELICASE"/>
    <property type="match status" value="1"/>
</dbReference>
<comment type="similarity">
    <text evidence="1">Belongs to the DEAD box helicase family. DEAH subfamily.</text>
</comment>
<dbReference type="InterPro" id="IPR027417">
    <property type="entry name" value="P-loop_NTPase"/>
</dbReference>
<keyword evidence="4" id="KW-0378">Hydrolase</keyword>
<dbReference type="Pfam" id="PF04408">
    <property type="entry name" value="WHD_HA2"/>
    <property type="match status" value="1"/>
</dbReference>
<evidence type="ECO:0000259" key="10">
    <source>
        <dbReference type="PROSITE" id="PS51192"/>
    </source>
</evidence>
<keyword evidence="5 12" id="KW-0347">Helicase</keyword>
<dbReference type="InterPro" id="IPR001650">
    <property type="entry name" value="Helicase_C-like"/>
</dbReference>
<evidence type="ECO:0000259" key="9">
    <source>
        <dbReference type="PROSITE" id="PS50137"/>
    </source>
</evidence>
<dbReference type="InterPro" id="IPR011709">
    <property type="entry name" value="DEAD-box_helicase_OB_fold"/>
</dbReference>
<dbReference type="Pfam" id="PF00271">
    <property type="entry name" value="Helicase_C"/>
    <property type="match status" value="1"/>
</dbReference>
<evidence type="ECO:0000256" key="4">
    <source>
        <dbReference type="ARBA" id="ARBA00022801"/>
    </source>
</evidence>